<gene>
    <name evidence="1" type="ORF">N1F79_01930</name>
</gene>
<accession>A0ABU7XME4</accession>
<reference evidence="1 2" key="1">
    <citation type="submission" date="2022-09" db="EMBL/GenBank/DDBJ databases">
        <title>Genome sequencing of Flavivirga sp. MEBiC05379.</title>
        <authorList>
            <person name="Oh H.-M."/>
            <person name="Kwon K.K."/>
            <person name="Park M.J."/>
            <person name="Yang S.-H."/>
        </authorList>
    </citation>
    <scope>NUCLEOTIDE SEQUENCE [LARGE SCALE GENOMIC DNA]</scope>
    <source>
        <strain evidence="1 2">MEBiC05379</strain>
    </source>
</reference>
<dbReference type="EMBL" id="JAODOP010000001">
    <property type="protein sequence ID" value="MEF3831875.1"/>
    <property type="molecule type" value="Genomic_DNA"/>
</dbReference>
<dbReference type="RefSeq" id="WP_303308873.1">
    <property type="nucleotide sequence ID" value="NZ_JAODOP010000001.1"/>
</dbReference>
<dbReference type="Proteomes" id="UP001337305">
    <property type="component" value="Unassembled WGS sequence"/>
</dbReference>
<dbReference type="PROSITE" id="PS51257">
    <property type="entry name" value="PROKAR_LIPOPROTEIN"/>
    <property type="match status" value="1"/>
</dbReference>
<keyword evidence="2" id="KW-1185">Reference proteome</keyword>
<dbReference type="Pfam" id="PF17170">
    <property type="entry name" value="DUF5128"/>
    <property type="match status" value="1"/>
</dbReference>
<name>A0ABU7XME4_9FLAO</name>
<evidence type="ECO:0000313" key="1">
    <source>
        <dbReference type="EMBL" id="MEF3831875.1"/>
    </source>
</evidence>
<sequence>MRKIGWFLFIGILFLACEKSEQQQGVIHIDISPNSFKEPIQLNLSSIATKIEYIPLETNNNVLLGAIYNSDVTFFEKTILLKDKGELLVFDSKGKFLNTIGDIGNGPGEHSKNFQFKILPKKKLIAIYDQSKNKVFFHEFDGQFISEIAIDFNPSSFIVFNDHLIFFNAQYRRKDSDYNIISIVTKEGDVKKRLLSRSDEKALEKKINIFLRFDIESQNRLNNKFYFLEDAVGESEKTIWELSDDFHISPKYNISVGNNIRPIKDYASINNTFFKYNDIHGYIETPKYIFFKMIWGGKNPPHSYMIYDKEKNNTLWVQNSMEKRWIHSFVNDIDGGIPFWPFWKVSHNKVASPVMVSQLKKYLEEHKINKDQVLSPNDRMRLEKIVANTKETDNPILMVVTLKTD</sequence>
<comment type="caution">
    <text evidence="1">The sequence shown here is derived from an EMBL/GenBank/DDBJ whole genome shotgun (WGS) entry which is preliminary data.</text>
</comment>
<protein>
    <submittedName>
        <fullName evidence="1">6-bladed beta-propeller</fullName>
    </submittedName>
</protein>
<proteinExistence type="predicted"/>
<organism evidence="1 2">
    <name type="scientific">Flavivirga spongiicola</name>
    <dbReference type="NCBI Taxonomy" id="421621"/>
    <lineage>
        <taxon>Bacteria</taxon>
        <taxon>Pseudomonadati</taxon>
        <taxon>Bacteroidota</taxon>
        <taxon>Flavobacteriia</taxon>
        <taxon>Flavobacteriales</taxon>
        <taxon>Flavobacteriaceae</taxon>
        <taxon>Flavivirga</taxon>
    </lineage>
</organism>
<evidence type="ECO:0000313" key="2">
    <source>
        <dbReference type="Proteomes" id="UP001337305"/>
    </source>
</evidence>